<proteinExistence type="predicted"/>
<protein>
    <submittedName>
        <fullName evidence="1">Uncharacterized protein</fullName>
    </submittedName>
</protein>
<organism evidence="1 2">
    <name type="scientific">Popillia japonica</name>
    <name type="common">Japanese beetle</name>
    <dbReference type="NCBI Taxonomy" id="7064"/>
    <lineage>
        <taxon>Eukaryota</taxon>
        <taxon>Metazoa</taxon>
        <taxon>Ecdysozoa</taxon>
        <taxon>Arthropoda</taxon>
        <taxon>Hexapoda</taxon>
        <taxon>Insecta</taxon>
        <taxon>Pterygota</taxon>
        <taxon>Neoptera</taxon>
        <taxon>Endopterygota</taxon>
        <taxon>Coleoptera</taxon>
        <taxon>Polyphaga</taxon>
        <taxon>Scarabaeiformia</taxon>
        <taxon>Scarabaeidae</taxon>
        <taxon>Rutelinae</taxon>
        <taxon>Popillia</taxon>
    </lineage>
</organism>
<gene>
    <name evidence="1" type="ORF">QE152_g25255</name>
</gene>
<name>A0AAW1K2B3_POPJA</name>
<dbReference type="Proteomes" id="UP001458880">
    <property type="component" value="Unassembled WGS sequence"/>
</dbReference>
<evidence type="ECO:0000313" key="2">
    <source>
        <dbReference type="Proteomes" id="UP001458880"/>
    </source>
</evidence>
<sequence length="156" mass="18143">MILNKLAVRRTTTAFQVNYTATEVLDWNEDLQADTQDNDFEQISSEEDNAVRRTTWLQKLQLLFHHIRKPLQADTQDNDFEQISSEEDNVVTETPVIIPSHSEACKAFDTCLIWAERNIHNINDILVLKRLQEVAILRSTQHKTKQTKLTSFFDTV</sequence>
<accession>A0AAW1K2B3</accession>
<dbReference type="AlphaFoldDB" id="A0AAW1K2B3"/>
<comment type="caution">
    <text evidence="1">The sequence shown here is derived from an EMBL/GenBank/DDBJ whole genome shotgun (WGS) entry which is preliminary data.</text>
</comment>
<reference evidence="1 2" key="1">
    <citation type="journal article" date="2024" name="BMC Genomics">
        <title>De novo assembly and annotation of Popillia japonica's genome with initial clues to its potential as an invasive pest.</title>
        <authorList>
            <person name="Cucini C."/>
            <person name="Boschi S."/>
            <person name="Funari R."/>
            <person name="Cardaioli E."/>
            <person name="Iannotti N."/>
            <person name="Marturano G."/>
            <person name="Paoli F."/>
            <person name="Bruttini M."/>
            <person name="Carapelli A."/>
            <person name="Frati F."/>
            <person name="Nardi F."/>
        </authorList>
    </citation>
    <scope>NUCLEOTIDE SEQUENCE [LARGE SCALE GENOMIC DNA]</scope>
    <source>
        <strain evidence="1">DMR45628</strain>
    </source>
</reference>
<keyword evidence="2" id="KW-1185">Reference proteome</keyword>
<dbReference type="EMBL" id="JASPKY010000273">
    <property type="protein sequence ID" value="KAK9711797.1"/>
    <property type="molecule type" value="Genomic_DNA"/>
</dbReference>
<evidence type="ECO:0000313" key="1">
    <source>
        <dbReference type="EMBL" id="KAK9711797.1"/>
    </source>
</evidence>